<dbReference type="GO" id="GO:0008250">
    <property type="term" value="C:oligosaccharyltransferase complex"/>
    <property type="evidence" value="ECO:0007669"/>
    <property type="project" value="UniProtKB-UniRule"/>
</dbReference>
<name>A0A158R5U6_9BILA</name>
<comment type="function">
    <text evidence="1 11">Subunit of the oligosaccharyl transferase (OST) complex that catalyzes the initial transfer of a defined glycan (Glc(3)Man(9)GlcNAc(2) in eukaryotes) from the lipid carrier dolichol-pyrophosphate to an asparagine residue within an Asn-X-Ser/Thr consensus motif in nascent polypeptide chains, the first step in protein N-glycosylation. N-glycosylation occurs cotranslationally and the complex associates with the Sec61 complex at the channel-forming translocon complex that mediates protein translocation across the endoplasmic reticulum (ER). All subunits are required for a maximal enzyme activity.</text>
</comment>
<evidence type="ECO:0000313" key="13">
    <source>
        <dbReference type="WBParaSite" id="SMUV_0000818801-mRNA-1"/>
    </source>
</evidence>
<comment type="subunit">
    <text evidence="11">Component of the oligosaccharyltransferase (OST) complex.</text>
</comment>
<keyword evidence="12" id="KW-1185">Reference proteome</keyword>
<evidence type="ECO:0000256" key="6">
    <source>
        <dbReference type="ARBA" id="ARBA00022692"/>
    </source>
</evidence>
<comment type="similarity">
    <text evidence="4 11">Belongs to the OST1 family.</text>
</comment>
<organism evidence="12 13">
    <name type="scientific">Syphacia muris</name>
    <dbReference type="NCBI Taxonomy" id="451379"/>
    <lineage>
        <taxon>Eukaryota</taxon>
        <taxon>Metazoa</taxon>
        <taxon>Ecdysozoa</taxon>
        <taxon>Nematoda</taxon>
        <taxon>Chromadorea</taxon>
        <taxon>Rhabditida</taxon>
        <taxon>Spirurina</taxon>
        <taxon>Oxyuridomorpha</taxon>
        <taxon>Oxyuroidea</taxon>
        <taxon>Oxyuridae</taxon>
        <taxon>Syphacia</taxon>
    </lineage>
</organism>
<dbReference type="WBParaSite" id="SMUV_0000818801-mRNA-1">
    <property type="protein sequence ID" value="SMUV_0000818801-mRNA-1"/>
    <property type="gene ID" value="SMUV_0000818801"/>
</dbReference>
<evidence type="ECO:0000256" key="4">
    <source>
        <dbReference type="ARBA" id="ARBA00008905"/>
    </source>
</evidence>
<reference evidence="13" key="1">
    <citation type="submission" date="2016-04" db="UniProtKB">
        <authorList>
            <consortium name="WormBaseParasite"/>
        </authorList>
    </citation>
    <scope>IDENTIFICATION</scope>
</reference>
<dbReference type="PANTHER" id="PTHR21049:SF0">
    <property type="entry name" value="DOLICHYL-DIPHOSPHOOLIGOSACCHARIDE--PROTEIN GLYCOSYLTRANSFERASE SUBUNIT 1"/>
    <property type="match status" value="1"/>
</dbReference>
<comment type="pathway">
    <text evidence="3 11">Protein modification; protein glycosylation.</text>
</comment>
<proteinExistence type="inferred from homology"/>
<feature type="chain" id="PRO_5007360108" description="Dolichyl-diphosphooligosaccharide--protein glycosyltransferase subunit 1" evidence="11">
    <location>
        <begin position="21"/>
        <end position="599"/>
    </location>
</feature>
<evidence type="ECO:0000256" key="9">
    <source>
        <dbReference type="ARBA" id="ARBA00022989"/>
    </source>
</evidence>
<evidence type="ECO:0000256" key="1">
    <source>
        <dbReference type="ARBA" id="ARBA00002791"/>
    </source>
</evidence>
<feature type="signal peptide" evidence="11">
    <location>
        <begin position="1"/>
        <end position="20"/>
    </location>
</feature>
<dbReference type="Proteomes" id="UP000046393">
    <property type="component" value="Unplaced"/>
</dbReference>
<keyword evidence="10 11" id="KW-0472">Membrane</keyword>
<dbReference type="GO" id="GO:0018279">
    <property type="term" value="P:protein N-linked glycosylation via asparagine"/>
    <property type="evidence" value="ECO:0007669"/>
    <property type="project" value="TreeGrafter"/>
</dbReference>
<evidence type="ECO:0000256" key="8">
    <source>
        <dbReference type="ARBA" id="ARBA00022824"/>
    </source>
</evidence>
<dbReference type="InterPro" id="IPR007676">
    <property type="entry name" value="Ribophorin_I"/>
</dbReference>
<sequence>MIWVHFSSLLIFLALGHSIAEPSSSDFAIVAERNVDLSSQIVKVTTKYELTNKAKSALNSFIHLVTDEEQAHIAYISATEEKKNAKLSISKVMLKGLKKGFVAYKVEMLESVGSSSKASVTVEYHLSEYLEPYPAKINQPDPQYMIFRGNAHIASFYTVEKESSRIVLPQGRLISHTTVMPSKHDGNKITYGPYTDQRPYTMADIKVHNENNSPFLVATEMLRSIEVSHWGNIAVEEHISIVHKGAELKGSFSRLDFQLDRRGSRRPVVTQYKTMLPITAKDIYYRDEIGNISTSSVRKLSDAIELTIQPRFPLFGGWRTNYILGYNLPGYQYLYSSGNEFALKMRLVDHLFDNAVIEHLKVNIILPEGSKNFKLTTPYPVKRGKDELHFTYLDTTGRPVIVLEKDNLVDAHIQPFVLHYEFDRIQIWREPLLACVAFSILFLLVIIFVRLDFTIVTDSAKESRLQAQSHIEQLGELHVERLKLYDSAYDVIQKYKANKDTALYTRSKKKAENDLKAVTQEIVDTQNALKFTNPDIYEKLNDVARYHKTAADLINTFFLQVERVIKGNMSNSDFISAEKQFNNKIGDVKEKMDNIIYSL</sequence>
<dbReference type="PANTHER" id="PTHR21049">
    <property type="entry name" value="RIBOPHORIN I"/>
    <property type="match status" value="1"/>
</dbReference>
<dbReference type="UniPathway" id="UPA00378"/>
<evidence type="ECO:0000256" key="7">
    <source>
        <dbReference type="ARBA" id="ARBA00022729"/>
    </source>
</evidence>
<keyword evidence="6 11" id="KW-0812">Transmembrane</keyword>
<evidence type="ECO:0000256" key="2">
    <source>
        <dbReference type="ARBA" id="ARBA00004115"/>
    </source>
</evidence>
<dbReference type="STRING" id="451379.A0A158R5U6"/>
<evidence type="ECO:0000313" key="12">
    <source>
        <dbReference type="Proteomes" id="UP000046393"/>
    </source>
</evidence>
<evidence type="ECO:0000256" key="5">
    <source>
        <dbReference type="ARBA" id="ARBA00017611"/>
    </source>
</evidence>
<feature type="transmembrane region" description="Helical" evidence="11">
    <location>
        <begin position="431"/>
        <end position="451"/>
    </location>
</feature>
<dbReference type="Pfam" id="PF04597">
    <property type="entry name" value="Ribophorin_I"/>
    <property type="match status" value="1"/>
</dbReference>
<dbReference type="AlphaFoldDB" id="A0A158R5U6"/>
<comment type="subcellular location">
    <subcellularLocation>
        <location evidence="2 11">Endoplasmic reticulum membrane</location>
        <topology evidence="2 11">Single-pass type I membrane protein</topology>
    </subcellularLocation>
</comment>
<evidence type="ECO:0000256" key="10">
    <source>
        <dbReference type="ARBA" id="ARBA00023136"/>
    </source>
</evidence>
<protein>
    <recommendedName>
        <fullName evidence="5 11">Dolichyl-diphosphooligosaccharide--protein glycosyltransferase subunit 1</fullName>
    </recommendedName>
</protein>
<keyword evidence="7 11" id="KW-0732">Signal</keyword>
<evidence type="ECO:0000256" key="3">
    <source>
        <dbReference type="ARBA" id="ARBA00004922"/>
    </source>
</evidence>
<accession>A0A158R5U6</accession>
<keyword evidence="8 11" id="KW-0256">Endoplasmic reticulum</keyword>
<evidence type="ECO:0000256" key="11">
    <source>
        <dbReference type="RuleBase" id="RU361143"/>
    </source>
</evidence>
<keyword evidence="9 11" id="KW-1133">Transmembrane helix</keyword>